<protein>
    <recommendedName>
        <fullName evidence="2">RRM domain-containing protein</fullName>
    </recommendedName>
</protein>
<evidence type="ECO:0000256" key="1">
    <source>
        <dbReference type="PROSITE-ProRule" id="PRU00176"/>
    </source>
</evidence>
<evidence type="ECO:0000313" key="3">
    <source>
        <dbReference type="EMBL" id="KAJ3451446.1"/>
    </source>
</evidence>
<dbReference type="CDD" id="cd00590">
    <property type="entry name" value="RRM_SF"/>
    <property type="match status" value="1"/>
</dbReference>
<dbReference type="InterPro" id="IPR000504">
    <property type="entry name" value="RRM_dom"/>
</dbReference>
<name>A0AAV8ADD3_9EUKA</name>
<keyword evidence="1" id="KW-0694">RNA-binding</keyword>
<dbReference type="EMBL" id="JANTQA010000008">
    <property type="protein sequence ID" value="KAJ3451446.1"/>
    <property type="molecule type" value="Genomic_DNA"/>
</dbReference>
<organism evidence="3 4">
    <name type="scientific">Anaeramoeba flamelloides</name>
    <dbReference type="NCBI Taxonomy" id="1746091"/>
    <lineage>
        <taxon>Eukaryota</taxon>
        <taxon>Metamonada</taxon>
        <taxon>Anaeramoebidae</taxon>
        <taxon>Anaeramoeba</taxon>
    </lineage>
</organism>
<sequence>MKTNTMFLSKIPQIFSYDELLTIIKQEVEVLPSIQFIMNQKDNDNNIAILKFKKKEEALRVEKKIKSTKIFNRKLNVQDYKPNPSNASNTKPFPHNANPIFVDSKNWVLTETIKTKKHWRRSTQKIIFFALGMDNSVQNPIQASTVIKVMEEKPNQGIVTRTQANKRTKEKEKRVKTKAKTTYPEIAFNCGENGILLETQS</sequence>
<comment type="caution">
    <text evidence="3">The sequence shown here is derived from an EMBL/GenBank/DDBJ whole genome shotgun (WGS) entry which is preliminary data.</text>
</comment>
<dbReference type="PROSITE" id="PS50102">
    <property type="entry name" value="RRM"/>
    <property type="match status" value="1"/>
</dbReference>
<gene>
    <name evidence="3" type="ORF">M0812_03188</name>
</gene>
<reference evidence="3" key="1">
    <citation type="submission" date="2022-08" db="EMBL/GenBank/DDBJ databases">
        <title>Novel sulphate-reducing endosymbionts in the free-living metamonad Anaeramoeba.</title>
        <authorList>
            <person name="Jerlstrom-Hultqvist J."/>
            <person name="Cepicka I."/>
            <person name="Gallot-Lavallee L."/>
            <person name="Salas-Leiva D."/>
            <person name="Curtis B.A."/>
            <person name="Zahonova K."/>
            <person name="Pipaliya S."/>
            <person name="Dacks J."/>
            <person name="Roger A.J."/>
        </authorList>
    </citation>
    <scope>NUCLEOTIDE SEQUENCE</scope>
    <source>
        <strain evidence="3">Busselton2</strain>
    </source>
</reference>
<feature type="domain" description="RRM" evidence="2">
    <location>
        <begin position="4"/>
        <end position="82"/>
    </location>
</feature>
<dbReference type="SUPFAM" id="SSF54928">
    <property type="entry name" value="RNA-binding domain, RBD"/>
    <property type="match status" value="1"/>
</dbReference>
<proteinExistence type="predicted"/>
<evidence type="ECO:0000259" key="2">
    <source>
        <dbReference type="PROSITE" id="PS50102"/>
    </source>
</evidence>
<dbReference type="GO" id="GO:0003723">
    <property type="term" value="F:RNA binding"/>
    <property type="evidence" value="ECO:0007669"/>
    <property type="project" value="UniProtKB-UniRule"/>
</dbReference>
<dbReference type="AlphaFoldDB" id="A0AAV8ADD3"/>
<evidence type="ECO:0000313" key="4">
    <source>
        <dbReference type="Proteomes" id="UP001146793"/>
    </source>
</evidence>
<accession>A0AAV8ADD3</accession>
<dbReference type="Proteomes" id="UP001146793">
    <property type="component" value="Unassembled WGS sequence"/>
</dbReference>
<dbReference type="InterPro" id="IPR035979">
    <property type="entry name" value="RBD_domain_sf"/>
</dbReference>